<sequence>LTLHQPTVGVLEKRAAILEGGTATVAVASGQASIFNIIICLASAGDNVVAYINLYEGTYSLLRTLLPRLGISVKSAKRETREKYEELIDENTKLLFVETIGNPRCSVPDMQDLADVAHENLLPFVVDNTFGACGTWRRPRDFGADIILHSATKWMGGHGTTMGGVIIDCGTFDWEKAGVKLPRLMNKDGPMSFSYQKTFGNVVFAMAVRLDILMEVGSILSPTATQQLLIGMKTLSLRSERHVTNTLAVARFPESHPRVAWVQYPGPESNEYHANAVKYLKDGFGGVLAFGPKGGDVASKTLLNHVRVFSRQTNVGDQKTLATHPWNSTHVVVSEKDRREAGITPAFIRISIGTEDVRDIIEDLDQALGKLPEELVNSYDDRRELKEVLAAKGAVVTGTKGNDGVGKVDYIKDDVLLQRSSIPAGRQDITGNW</sequence>
<organism evidence="7 8">
    <name type="scientific">Elsinoe ampelina</name>
    <dbReference type="NCBI Taxonomy" id="302913"/>
    <lineage>
        <taxon>Eukaryota</taxon>
        <taxon>Fungi</taxon>
        <taxon>Dikarya</taxon>
        <taxon>Ascomycota</taxon>
        <taxon>Pezizomycotina</taxon>
        <taxon>Dothideomycetes</taxon>
        <taxon>Dothideomycetidae</taxon>
        <taxon>Myriangiales</taxon>
        <taxon>Elsinoaceae</taxon>
        <taxon>Elsinoe</taxon>
    </lineage>
</organism>
<dbReference type="InterPro" id="IPR054542">
    <property type="entry name" value="Cys_met_metab_PP"/>
</dbReference>
<dbReference type="GO" id="GO:0004124">
    <property type="term" value="F:cysteine synthase activity"/>
    <property type="evidence" value="ECO:0007669"/>
    <property type="project" value="TreeGrafter"/>
</dbReference>
<accession>A0A6A6G0I2</accession>
<dbReference type="InterPro" id="IPR015424">
    <property type="entry name" value="PyrdxlP-dep_Trfase"/>
</dbReference>
<feature type="non-terminal residue" evidence="7">
    <location>
        <position position="1"/>
    </location>
</feature>
<gene>
    <name evidence="7" type="ORF">BDZ85DRAFT_206480</name>
</gene>
<keyword evidence="4 5" id="KW-0663">Pyridoxal phosphate</keyword>
<dbReference type="Gene3D" id="3.40.640.10">
    <property type="entry name" value="Type I PLP-dependent aspartate aminotransferase-like (Major domain)"/>
    <property type="match status" value="1"/>
</dbReference>
<dbReference type="InterPro" id="IPR000277">
    <property type="entry name" value="Cys/Met-Metab_PyrdxlP-dep_enz"/>
</dbReference>
<dbReference type="Proteomes" id="UP000799538">
    <property type="component" value="Unassembled WGS sequence"/>
</dbReference>
<dbReference type="EMBL" id="ML992518">
    <property type="protein sequence ID" value="KAF2219246.1"/>
    <property type="molecule type" value="Genomic_DNA"/>
</dbReference>
<protein>
    <recommendedName>
        <fullName evidence="9">Cys/Met metabolism PLP-dependent enzyme-domain-containing protein</fullName>
    </recommendedName>
</protein>
<evidence type="ECO:0000256" key="4">
    <source>
        <dbReference type="ARBA" id="ARBA00022898"/>
    </source>
</evidence>
<evidence type="ECO:0000256" key="5">
    <source>
        <dbReference type="PIRSR" id="PIRSR001434-2"/>
    </source>
</evidence>
<evidence type="ECO:0000313" key="7">
    <source>
        <dbReference type="EMBL" id="KAF2219246.1"/>
    </source>
</evidence>
<dbReference type="OrthoDB" id="3512640at2759"/>
<proteinExistence type="inferred from homology"/>
<dbReference type="GO" id="GO:0030170">
    <property type="term" value="F:pyridoxal phosphate binding"/>
    <property type="evidence" value="ECO:0007669"/>
    <property type="project" value="InterPro"/>
</dbReference>
<dbReference type="PANTHER" id="PTHR43797:SF2">
    <property type="entry name" value="HOMOCYSTEINE_CYSTEINE SYNTHASE"/>
    <property type="match status" value="1"/>
</dbReference>
<dbReference type="Gene3D" id="3.90.1150.10">
    <property type="entry name" value="Aspartate Aminotransferase, domain 1"/>
    <property type="match status" value="1"/>
</dbReference>
<dbReference type="GO" id="GO:0019346">
    <property type="term" value="P:transsulfuration"/>
    <property type="evidence" value="ECO:0007669"/>
    <property type="project" value="InterPro"/>
</dbReference>
<dbReference type="Pfam" id="PF01053">
    <property type="entry name" value="Cys_Met_Meta_PP"/>
    <property type="match status" value="1"/>
</dbReference>
<dbReference type="InterPro" id="IPR015422">
    <property type="entry name" value="PyrdxlP-dep_Trfase_small"/>
</dbReference>
<dbReference type="GO" id="GO:0005737">
    <property type="term" value="C:cytoplasm"/>
    <property type="evidence" value="ECO:0007669"/>
    <property type="project" value="TreeGrafter"/>
</dbReference>
<dbReference type="PIRSF" id="PIRSF001434">
    <property type="entry name" value="CGS"/>
    <property type="match status" value="1"/>
</dbReference>
<comment type="similarity">
    <text evidence="2 6">Belongs to the trans-sulfuration enzymes family.</text>
</comment>
<feature type="modified residue" description="N6-(pyridoxal phosphate)lysine" evidence="5">
    <location>
        <position position="153"/>
    </location>
</feature>
<dbReference type="PANTHER" id="PTHR43797">
    <property type="entry name" value="HOMOCYSTEINE/CYSTEINE SYNTHASE"/>
    <property type="match status" value="1"/>
</dbReference>
<keyword evidence="3" id="KW-0808">Transferase</keyword>
<evidence type="ECO:0000256" key="3">
    <source>
        <dbReference type="ARBA" id="ARBA00022679"/>
    </source>
</evidence>
<dbReference type="PROSITE" id="PS00868">
    <property type="entry name" value="CYS_MET_METAB_PP"/>
    <property type="match status" value="1"/>
</dbReference>
<dbReference type="InterPro" id="IPR006235">
    <property type="entry name" value="OAc-hSer/O-AcSer_sulfhydrylase"/>
</dbReference>
<evidence type="ECO:0000256" key="1">
    <source>
        <dbReference type="ARBA" id="ARBA00001933"/>
    </source>
</evidence>
<evidence type="ECO:0008006" key="9">
    <source>
        <dbReference type="Google" id="ProtNLM"/>
    </source>
</evidence>
<evidence type="ECO:0000256" key="6">
    <source>
        <dbReference type="RuleBase" id="RU362118"/>
    </source>
</evidence>
<comment type="cofactor">
    <cofactor evidence="1 6">
        <name>pyridoxal 5'-phosphate</name>
        <dbReference type="ChEBI" id="CHEBI:597326"/>
    </cofactor>
</comment>
<dbReference type="AlphaFoldDB" id="A0A6A6G0I2"/>
<dbReference type="GO" id="GO:0003961">
    <property type="term" value="F:O-acetylhomoserine aminocarboxypropyltransferase activity"/>
    <property type="evidence" value="ECO:0007669"/>
    <property type="project" value="TreeGrafter"/>
</dbReference>
<reference evidence="8" key="1">
    <citation type="journal article" date="2020" name="Stud. Mycol.">
        <title>101 Dothideomycetes genomes: A test case for predicting lifestyles and emergence of pathogens.</title>
        <authorList>
            <person name="Haridas S."/>
            <person name="Albert R."/>
            <person name="Binder M."/>
            <person name="Bloem J."/>
            <person name="LaButti K."/>
            <person name="Salamov A."/>
            <person name="Andreopoulos B."/>
            <person name="Baker S."/>
            <person name="Barry K."/>
            <person name="Bills G."/>
            <person name="Bluhm B."/>
            <person name="Cannon C."/>
            <person name="Castanera R."/>
            <person name="Culley D."/>
            <person name="Daum C."/>
            <person name="Ezra D."/>
            <person name="Gonzalez J."/>
            <person name="Henrissat B."/>
            <person name="Kuo A."/>
            <person name="Liang C."/>
            <person name="Lipzen A."/>
            <person name="Lutzoni F."/>
            <person name="Magnuson J."/>
            <person name="Mondo S."/>
            <person name="Nolan M."/>
            <person name="Ohm R."/>
            <person name="Pangilinan J."/>
            <person name="Park H.-J."/>
            <person name="Ramirez L."/>
            <person name="Alfaro M."/>
            <person name="Sun H."/>
            <person name="Tritt A."/>
            <person name="Yoshinaga Y."/>
            <person name="Zwiers L.-H."/>
            <person name="Turgeon B."/>
            <person name="Goodwin S."/>
            <person name="Spatafora J."/>
            <person name="Crous P."/>
            <person name="Grigoriev I."/>
        </authorList>
    </citation>
    <scope>NUCLEOTIDE SEQUENCE [LARGE SCALE GENOMIC DNA]</scope>
    <source>
        <strain evidence="8">CECT 20119</strain>
    </source>
</reference>
<dbReference type="InterPro" id="IPR015421">
    <property type="entry name" value="PyrdxlP-dep_Trfase_major"/>
</dbReference>
<dbReference type="SUPFAM" id="SSF53383">
    <property type="entry name" value="PLP-dependent transferases"/>
    <property type="match status" value="1"/>
</dbReference>
<evidence type="ECO:0000313" key="8">
    <source>
        <dbReference type="Proteomes" id="UP000799538"/>
    </source>
</evidence>
<dbReference type="GO" id="GO:0071269">
    <property type="term" value="P:L-homocysteine biosynthetic process"/>
    <property type="evidence" value="ECO:0007669"/>
    <property type="project" value="TreeGrafter"/>
</dbReference>
<keyword evidence="8" id="KW-1185">Reference proteome</keyword>
<name>A0A6A6G0I2_9PEZI</name>
<dbReference type="GO" id="GO:0006535">
    <property type="term" value="P:cysteine biosynthetic process from serine"/>
    <property type="evidence" value="ECO:0007669"/>
    <property type="project" value="TreeGrafter"/>
</dbReference>
<evidence type="ECO:0000256" key="2">
    <source>
        <dbReference type="ARBA" id="ARBA00009077"/>
    </source>
</evidence>